<evidence type="ECO:0000256" key="4">
    <source>
        <dbReference type="ARBA" id="ARBA00022759"/>
    </source>
</evidence>
<evidence type="ECO:0000259" key="7">
    <source>
        <dbReference type="Pfam" id="PF13456"/>
    </source>
</evidence>
<keyword evidence="4" id="KW-0255">Endonuclease</keyword>
<protein>
    <recommendedName>
        <fullName evidence="11">Reverse transcriptase RNase H-like domain-containing protein</fullName>
    </recommendedName>
</protein>
<proteinExistence type="predicted"/>
<name>A0AAV3NJJ9_LITER</name>
<dbReference type="GO" id="GO:0003676">
    <property type="term" value="F:nucleic acid binding"/>
    <property type="evidence" value="ECO:0007669"/>
    <property type="project" value="InterPro"/>
</dbReference>
<keyword evidence="3" id="KW-0540">Nuclease</keyword>
<dbReference type="Gene3D" id="3.30.70.270">
    <property type="match status" value="1"/>
</dbReference>
<feature type="domain" description="Reverse transcriptase RNase H-like" evidence="8">
    <location>
        <begin position="61"/>
        <end position="131"/>
    </location>
</feature>
<evidence type="ECO:0000256" key="2">
    <source>
        <dbReference type="ARBA" id="ARBA00022695"/>
    </source>
</evidence>
<dbReference type="InterPro" id="IPR002156">
    <property type="entry name" value="RNaseH_domain"/>
</dbReference>
<dbReference type="AlphaFoldDB" id="A0AAV3NJJ9"/>
<feature type="domain" description="RNase H type-1" evidence="7">
    <location>
        <begin position="217"/>
        <end position="270"/>
    </location>
</feature>
<evidence type="ECO:0000256" key="1">
    <source>
        <dbReference type="ARBA" id="ARBA00022679"/>
    </source>
</evidence>
<dbReference type="InterPro" id="IPR041373">
    <property type="entry name" value="RT_RNaseH"/>
</dbReference>
<keyword evidence="6" id="KW-0695">RNA-directed DNA polymerase</keyword>
<dbReference type="Gene3D" id="3.30.420.10">
    <property type="entry name" value="Ribonuclease H-like superfamily/Ribonuclease H"/>
    <property type="match status" value="1"/>
</dbReference>
<dbReference type="SUPFAM" id="SSF53098">
    <property type="entry name" value="Ribonuclease H-like"/>
    <property type="match status" value="1"/>
</dbReference>
<accession>A0AAV3NJJ9</accession>
<keyword evidence="10" id="KW-1185">Reference proteome</keyword>
<dbReference type="InterPro" id="IPR043128">
    <property type="entry name" value="Rev_trsase/Diguanyl_cyclase"/>
</dbReference>
<sequence>MQAPKSYKEVQRLARFLVALNGFISRSTDRNFPFFKKLRQTSKEDFIWDEECAKAFEELKAYLSHVLHGPEKAYPLIDKFWLALVMSAQKLKAYIEKHPIVVVTEQPMNKILSSPAQAGRLTKWAVELSEFHITFAPRTGIKAQALADFVIECTTMDPPPPPLEEAEYVPILPERPEWTLYFNGASNPKGAGAEILIQGPDGMSFEYALRFTFKDKSLSITRLVVRGDSKLVIEQIRGDCGIKSENLRKYHAKANALVMRFNYVIFEHTP</sequence>
<dbReference type="GO" id="GO:0004523">
    <property type="term" value="F:RNA-DNA hybrid ribonuclease activity"/>
    <property type="evidence" value="ECO:0007669"/>
    <property type="project" value="InterPro"/>
</dbReference>
<dbReference type="GO" id="GO:0003964">
    <property type="term" value="F:RNA-directed DNA polymerase activity"/>
    <property type="evidence" value="ECO:0007669"/>
    <property type="project" value="UniProtKB-KW"/>
</dbReference>
<dbReference type="SUPFAM" id="SSF56672">
    <property type="entry name" value="DNA/RNA polymerases"/>
    <property type="match status" value="1"/>
</dbReference>
<dbReference type="Proteomes" id="UP001454036">
    <property type="component" value="Unassembled WGS sequence"/>
</dbReference>
<dbReference type="EMBL" id="BAABME010000057">
    <property type="protein sequence ID" value="GAA0139082.1"/>
    <property type="molecule type" value="Genomic_DNA"/>
</dbReference>
<evidence type="ECO:0000259" key="8">
    <source>
        <dbReference type="Pfam" id="PF17917"/>
    </source>
</evidence>
<reference evidence="9 10" key="1">
    <citation type="submission" date="2024-01" db="EMBL/GenBank/DDBJ databases">
        <title>The complete chloroplast genome sequence of Lithospermum erythrorhizon: insights into the phylogenetic relationship among Boraginaceae species and the maternal lineages of purple gromwells.</title>
        <authorList>
            <person name="Okada T."/>
            <person name="Watanabe K."/>
        </authorList>
    </citation>
    <scope>NUCLEOTIDE SEQUENCE [LARGE SCALE GENOMIC DNA]</scope>
</reference>
<dbReference type="PANTHER" id="PTHR48475">
    <property type="entry name" value="RIBONUCLEASE H"/>
    <property type="match status" value="1"/>
</dbReference>
<dbReference type="Pfam" id="PF17917">
    <property type="entry name" value="RT_RNaseH"/>
    <property type="match status" value="1"/>
</dbReference>
<dbReference type="PANTHER" id="PTHR48475:SF2">
    <property type="entry name" value="RIBONUCLEASE H"/>
    <property type="match status" value="1"/>
</dbReference>
<evidence type="ECO:0000256" key="5">
    <source>
        <dbReference type="ARBA" id="ARBA00022801"/>
    </source>
</evidence>
<gene>
    <name evidence="9" type="ORF">LIER_00701</name>
</gene>
<evidence type="ECO:0008006" key="11">
    <source>
        <dbReference type="Google" id="ProtNLM"/>
    </source>
</evidence>
<evidence type="ECO:0000313" key="9">
    <source>
        <dbReference type="EMBL" id="GAA0139082.1"/>
    </source>
</evidence>
<dbReference type="Pfam" id="PF13456">
    <property type="entry name" value="RVT_3"/>
    <property type="match status" value="1"/>
</dbReference>
<organism evidence="9 10">
    <name type="scientific">Lithospermum erythrorhizon</name>
    <name type="common">Purple gromwell</name>
    <name type="synonym">Lithospermum officinale var. erythrorhizon</name>
    <dbReference type="NCBI Taxonomy" id="34254"/>
    <lineage>
        <taxon>Eukaryota</taxon>
        <taxon>Viridiplantae</taxon>
        <taxon>Streptophyta</taxon>
        <taxon>Embryophyta</taxon>
        <taxon>Tracheophyta</taxon>
        <taxon>Spermatophyta</taxon>
        <taxon>Magnoliopsida</taxon>
        <taxon>eudicotyledons</taxon>
        <taxon>Gunneridae</taxon>
        <taxon>Pentapetalae</taxon>
        <taxon>asterids</taxon>
        <taxon>lamiids</taxon>
        <taxon>Boraginales</taxon>
        <taxon>Boraginaceae</taxon>
        <taxon>Boraginoideae</taxon>
        <taxon>Lithospermeae</taxon>
        <taxon>Lithospermum</taxon>
    </lineage>
</organism>
<evidence type="ECO:0000313" key="10">
    <source>
        <dbReference type="Proteomes" id="UP001454036"/>
    </source>
</evidence>
<evidence type="ECO:0000256" key="3">
    <source>
        <dbReference type="ARBA" id="ARBA00022722"/>
    </source>
</evidence>
<dbReference type="InterPro" id="IPR043502">
    <property type="entry name" value="DNA/RNA_pol_sf"/>
</dbReference>
<dbReference type="InterPro" id="IPR036397">
    <property type="entry name" value="RNaseH_sf"/>
</dbReference>
<keyword evidence="1" id="KW-0808">Transferase</keyword>
<comment type="caution">
    <text evidence="9">The sequence shown here is derived from an EMBL/GenBank/DDBJ whole genome shotgun (WGS) entry which is preliminary data.</text>
</comment>
<keyword evidence="2" id="KW-0548">Nucleotidyltransferase</keyword>
<dbReference type="InterPro" id="IPR012337">
    <property type="entry name" value="RNaseH-like_sf"/>
</dbReference>
<keyword evidence="5" id="KW-0378">Hydrolase</keyword>
<evidence type="ECO:0000256" key="6">
    <source>
        <dbReference type="ARBA" id="ARBA00022918"/>
    </source>
</evidence>